<feature type="region of interest" description="Disordered" evidence="1">
    <location>
        <begin position="1"/>
        <end position="30"/>
    </location>
</feature>
<evidence type="ECO:0000313" key="2">
    <source>
        <dbReference type="EMBL" id="EWZ33532.1"/>
    </source>
</evidence>
<reference evidence="2" key="2">
    <citation type="submission" date="2012-06" db="EMBL/GenBank/DDBJ databases">
        <title>Annotation of the Genome Sequence of Fusarium oxysporum Fo47.</title>
        <authorList>
            <consortium name="The Broad Institute Genomics Platform"/>
            <person name="Ma L.-J."/>
            <person name="Corby-Kistler H."/>
            <person name="Broz K."/>
            <person name="Gale L.R."/>
            <person name="Jonkers W."/>
            <person name="O'Donnell K."/>
            <person name="Ploetz R."/>
            <person name="Steinberg C."/>
            <person name="Schwartz D.C."/>
            <person name="VanEtten H."/>
            <person name="Zhou S."/>
            <person name="Young S.K."/>
            <person name="Zeng Q."/>
            <person name="Gargeya S."/>
            <person name="Fitzgerald M."/>
            <person name="Abouelleil A."/>
            <person name="Alvarado L."/>
            <person name="Chapman S.B."/>
            <person name="Gainer-Dewar J."/>
            <person name="Goldberg J."/>
            <person name="Griggs A."/>
            <person name="Gujja S."/>
            <person name="Hansen M."/>
            <person name="Howarth C."/>
            <person name="Imamovic A."/>
            <person name="Ireland A."/>
            <person name="Larimer J."/>
            <person name="McCowan C."/>
            <person name="Murphy C."/>
            <person name="Pearson M."/>
            <person name="Poon T.W."/>
            <person name="Priest M."/>
            <person name="Roberts A."/>
            <person name="Saif S."/>
            <person name="Shea T."/>
            <person name="Sykes S."/>
            <person name="Wortman J."/>
            <person name="Nusbaum C."/>
            <person name="Birren B."/>
        </authorList>
    </citation>
    <scope>NUCLEOTIDE SEQUENCE</scope>
    <source>
        <strain evidence="2">Fo47</strain>
    </source>
</reference>
<name>W9JN78_FUSOX</name>
<organism evidence="2">
    <name type="scientific">Fusarium oxysporum Fo47</name>
    <dbReference type="NCBI Taxonomy" id="660027"/>
    <lineage>
        <taxon>Eukaryota</taxon>
        <taxon>Fungi</taxon>
        <taxon>Dikarya</taxon>
        <taxon>Ascomycota</taxon>
        <taxon>Pezizomycotina</taxon>
        <taxon>Sordariomycetes</taxon>
        <taxon>Hypocreomycetidae</taxon>
        <taxon>Hypocreales</taxon>
        <taxon>Nectriaceae</taxon>
        <taxon>Fusarium</taxon>
        <taxon>Fusarium oxysporum species complex</taxon>
    </lineage>
</organism>
<accession>W9JN78</accession>
<proteinExistence type="predicted"/>
<protein>
    <submittedName>
        <fullName evidence="2">Uncharacterized protein</fullName>
    </submittedName>
</protein>
<sequence length="43" mass="4989">MALPGEIDKSNGIVKQRRKRRELVNDSPDDGLLGRRENLINWK</sequence>
<evidence type="ECO:0000256" key="1">
    <source>
        <dbReference type="SAM" id="MobiDB-lite"/>
    </source>
</evidence>
<dbReference type="AlphaFoldDB" id="W9JN78"/>
<dbReference type="EMBL" id="JH717905">
    <property type="protein sequence ID" value="EWZ33532.1"/>
    <property type="molecule type" value="Genomic_DNA"/>
</dbReference>
<reference evidence="2" key="1">
    <citation type="submission" date="2011-06" db="EMBL/GenBank/DDBJ databases">
        <title>The Genome Sequence of Fusarium oxysporum Fo47.</title>
        <authorList>
            <consortium name="The Broad Institute Genome Sequencing Platform"/>
            <person name="Ma L.-J."/>
            <person name="Gale L.R."/>
            <person name="Schwartz D.C."/>
            <person name="Zhou S."/>
            <person name="Corby-Kistler H."/>
            <person name="Young S.K."/>
            <person name="Zeng Q."/>
            <person name="Gargeya S."/>
            <person name="Fitzgerald M."/>
            <person name="Haas B."/>
            <person name="Abouelleil A."/>
            <person name="Alvarado L."/>
            <person name="Arachchi H.M."/>
            <person name="Berlin A."/>
            <person name="Brown A."/>
            <person name="Chapman S.B."/>
            <person name="Chen Z."/>
            <person name="Dunbar C."/>
            <person name="Freedman E."/>
            <person name="Gearin G."/>
            <person name="Gellesch M."/>
            <person name="Goldberg J."/>
            <person name="Griggs A."/>
            <person name="Gujja S."/>
            <person name="Heiman D."/>
            <person name="Howarth C."/>
            <person name="Larson L."/>
            <person name="Lui A."/>
            <person name="MacDonald P.J.P."/>
            <person name="Mehta T."/>
            <person name="Montmayeur A."/>
            <person name="Murphy C."/>
            <person name="Neiman D."/>
            <person name="Pearson M."/>
            <person name="Priest M."/>
            <person name="Roberts A."/>
            <person name="Saif S."/>
            <person name="Shea T."/>
            <person name="Shenoy N."/>
            <person name="Sisk P."/>
            <person name="Stolte C."/>
            <person name="Sykes S."/>
            <person name="Wortman J."/>
            <person name="Nusbaum C."/>
            <person name="Birren B."/>
        </authorList>
    </citation>
    <scope>NUCLEOTIDE SEQUENCE [LARGE SCALE GENOMIC DNA]</scope>
    <source>
        <strain evidence="2">Fo47</strain>
    </source>
</reference>
<gene>
    <name evidence="2" type="ORF">FOZG_13252</name>
</gene>
<dbReference type="VEuPathDB" id="FungiDB:FOZG_13252"/>
<dbReference type="HOGENOM" id="CLU_3242162_0_0_1"/>
<dbReference type="Proteomes" id="UP000030766">
    <property type="component" value="Unassembled WGS sequence"/>
</dbReference>